<accession>A0A444IU53</accession>
<reference evidence="1 2" key="1">
    <citation type="submission" date="2017-01" db="EMBL/GenBank/DDBJ databases">
        <title>The cable genome- insights into the physiology and evolution of filamentous bacteria capable of sulfide oxidation via long distance electron transfer.</title>
        <authorList>
            <person name="Schreiber L."/>
            <person name="Bjerg J.T."/>
            <person name="Boggild A."/>
            <person name="Van De Vossenberg J."/>
            <person name="Meysman F."/>
            <person name="Nielsen L.P."/>
            <person name="Schramm A."/>
            <person name="Kjeldsen K.U."/>
        </authorList>
    </citation>
    <scope>NUCLEOTIDE SEQUENCE [LARGE SCALE GENOMIC DNA]</scope>
    <source>
        <strain evidence="1">MCF</strain>
    </source>
</reference>
<evidence type="ECO:0000313" key="1">
    <source>
        <dbReference type="EMBL" id="RWX44448.1"/>
    </source>
</evidence>
<keyword evidence="2" id="KW-1185">Reference proteome</keyword>
<dbReference type="Proteomes" id="UP000287853">
    <property type="component" value="Unassembled WGS sequence"/>
</dbReference>
<protein>
    <submittedName>
        <fullName evidence="1">Uncharacterized protein</fullName>
    </submittedName>
</protein>
<organism evidence="1 2">
    <name type="scientific">Candidatus Electrothrix aarhusensis</name>
    <dbReference type="NCBI Taxonomy" id="1859131"/>
    <lineage>
        <taxon>Bacteria</taxon>
        <taxon>Pseudomonadati</taxon>
        <taxon>Thermodesulfobacteriota</taxon>
        <taxon>Desulfobulbia</taxon>
        <taxon>Desulfobulbales</taxon>
        <taxon>Desulfobulbaceae</taxon>
        <taxon>Candidatus Electrothrix</taxon>
    </lineage>
</organism>
<comment type="caution">
    <text evidence="1">The sequence shown here is derived from an EMBL/GenBank/DDBJ whole genome shotgun (WGS) entry which is preliminary data.</text>
</comment>
<proteinExistence type="predicted"/>
<dbReference type="EMBL" id="MTKO01000094">
    <property type="protein sequence ID" value="RWX44448.1"/>
    <property type="molecule type" value="Genomic_DNA"/>
</dbReference>
<sequence length="79" mass="8863">MKTRHTTSKAYDCPLTKKHVQVQLKNNTQAVGREPEVCSNIGECGCGVVKIIYGMSYTVDWKKCCLYSAIKEQCSCLEN</sequence>
<name>A0A444IU53_9BACT</name>
<gene>
    <name evidence="1" type="ORF">H206_01714</name>
</gene>
<dbReference type="AlphaFoldDB" id="A0A444IU53"/>
<evidence type="ECO:0000313" key="2">
    <source>
        <dbReference type="Proteomes" id="UP000287853"/>
    </source>
</evidence>